<keyword evidence="1" id="KW-0472">Membrane</keyword>
<dbReference type="EMBL" id="JAKMXF010000308">
    <property type="protein sequence ID" value="KAI6651093.1"/>
    <property type="molecule type" value="Genomic_DNA"/>
</dbReference>
<keyword evidence="1" id="KW-1133">Transmembrane helix</keyword>
<reference evidence="2 3" key="1">
    <citation type="journal article" date="2023" name="BMC Biol.">
        <title>The compact genome of the sponge Oopsacas minuta (Hexactinellida) is lacking key metazoan core genes.</title>
        <authorList>
            <person name="Santini S."/>
            <person name="Schenkelaars Q."/>
            <person name="Jourda C."/>
            <person name="Duchesne M."/>
            <person name="Belahbib H."/>
            <person name="Rocher C."/>
            <person name="Selva M."/>
            <person name="Riesgo A."/>
            <person name="Vervoort M."/>
            <person name="Leys S.P."/>
            <person name="Kodjabachian L."/>
            <person name="Le Bivic A."/>
            <person name="Borchiellini C."/>
            <person name="Claverie J.M."/>
            <person name="Renard E."/>
        </authorList>
    </citation>
    <scope>NUCLEOTIDE SEQUENCE [LARGE SCALE GENOMIC DNA]</scope>
    <source>
        <strain evidence="2">SPO-2</strain>
    </source>
</reference>
<gene>
    <name evidence="2" type="ORF">LOD99_5670</name>
</gene>
<comment type="caution">
    <text evidence="2">The sequence shown here is derived from an EMBL/GenBank/DDBJ whole genome shotgun (WGS) entry which is preliminary data.</text>
</comment>
<accession>A0AAV7JQC3</accession>
<sequence length="240" mass="27116">MVNVMDKFGAINLRDPFGAPWTLNCENFDKLLAMCDLIGSCRREGGKYRQRKITKFTAYAFIVTTKFSVAAATYLLTHHQFEIVLPAVFSQDPLEKFFGQSRQRHGGNFYIDVVDVISAYKAHRLHQMLKFNIIPQGCLEWKCLCCTAPIVLEDIDVMLETSTEDTQTLLDSTDTLKHKVVFIVGFLTYKHLGPGEGDEVSSEFLQELDRGGLRVPTLNTTCFVYIAINLLGKLPGSKHR</sequence>
<protein>
    <submittedName>
        <fullName evidence="2">Uncharacterized protein</fullName>
    </submittedName>
</protein>
<name>A0AAV7JQC3_9METZ</name>
<dbReference type="AlphaFoldDB" id="A0AAV7JQC3"/>
<evidence type="ECO:0000313" key="2">
    <source>
        <dbReference type="EMBL" id="KAI6651093.1"/>
    </source>
</evidence>
<proteinExistence type="predicted"/>
<organism evidence="2 3">
    <name type="scientific">Oopsacas minuta</name>
    <dbReference type="NCBI Taxonomy" id="111878"/>
    <lineage>
        <taxon>Eukaryota</taxon>
        <taxon>Metazoa</taxon>
        <taxon>Porifera</taxon>
        <taxon>Hexactinellida</taxon>
        <taxon>Hexasterophora</taxon>
        <taxon>Lyssacinosida</taxon>
        <taxon>Leucopsacidae</taxon>
        <taxon>Oopsacas</taxon>
    </lineage>
</organism>
<evidence type="ECO:0000313" key="3">
    <source>
        <dbReference type="Proteomes" id="UP001165289"/>
    </source>
</evidence>
<keyword evidence="3" id="KW-1185">Reference proteome</keyword>
<evidence type="ECO:0000256" key="1">
    <source>
        <dbReference type="SAM" id="Phobius"/>
    </source>
</evidence>
<feature type="transmembrane region" description="Helical" evidence="1">
    <location>
        <begin position="56"/>
        <end position="76"/>
    </location>
</feature>
<dbReference type="Proteomes" id="UP001165289">
    <property type="component" value="Unassembled WGS sequence"/>
</dbReference>
<keyword evidence="1" id="KW-0812">Transmembrane</keyword>